<dbReference type="SUPFAM" id="SSF47986">
    <property type="entry name" value="DEATH domain"/>
    <property type="match status" value="1"/>
</dbReference>
<dbReference type="Proteomes" id="UP000694865">
    <property type="component" value="Unplaced"/>
</dbReference>
<dbReference type="InterPro" id="IPR011029">
    <property type="entry name" value="DEATH-like_dom_sf"/>
</dbReference>
<dbReference type="Pfam" id="PF00619">
    <property type="entry name" value="CARD"/>
    <property type="match status" value="1"/>
</dbReference>
<dbReference type="GeneID" id="102801105"/>
<evidence type="ECO:0000259" key="1">
    <source>
        <dbReference type="PROSITE" id="PS50209"/>
    </source>
</evidence>
<name>A0ABM0LWT6_SACKO</name>
<dbReference type="InterPro" id="IPR035897">
    <property type="entry name" value="Toll_tir_struct_dom_sf"/>
</dbReference>
<dbReference type="CDD" id="cd01671">
    <property type="entry name" value="CARD"/>
    <property type="match status" value="1"/>
</dbReference>
<dbReference type="Gene3D" id="1.10.533.10">
    <property type="entry name" value="Death Domain, Fas"/>
    <property type="match status" value="1"/>
</dbReference>
<keyword evidence="2" id="KW-1185">Reference proteome</keyword>
<dbReference type="Gene3D" id="3.40.50.10140">
    <property type="entry name" value="Toll/interleukin-1 receptor homology (TIR) domain"/>
    <property type="match status" value="1"/>
</dbReference>
<feature type="domain" description="CARD" evidence="1">
    <location>
        <begin position="158"/>
        <end position="234"/>
    </location>
</feature>
<dbReference type="PROSITE" id="PS50209">
    <property type="entry name" value="CARD"/>
    <property type="match status" value="1"/>
</dbReference>
<dbReference type="InterPro" id="IPR001315">
    <property type="entry name" value="CARD"/>
</dbReference>
<sequence length="261" mass="30264">MATSSHTKAYEYDFYISSQDKEWIKNTACKLEKTGLKGRYDDRDMLGLPSKMKQFQNFNQECHKIIYGFGPYSSENDHKSELSLVQTFENNENCRIIVVKLTDDSQIPDCFANLYALDAKKDDFISKLEESVRFNLGESNMMGKKDRPPKLPQTNAGMAKYHKDILRKHMNNFAHNLPYQSVLDHMPQVFTLEDESRIKNISLTDFEKRRKLVEILMMEKNSNAFQQFVKVLEKVCSFMADALKKDATDAETAARIKNLKI</sequence>
<gene>
    <name evidence="3" type="primary">LOC102801105</name>
</gene>
<evidence type="ECO:0000313" key="2">
    <source>
        <dbReference type="Proteomes" id="UP000694865"/>
    </source>
</evidence>
<protein>
    <submittedName>
        <fullName evidence="3">Uncharacterized protein LOC102801105</fullName>
    </submittedName>
</protein>
<accession>A0ABM0LWT6</accession>
<evidence type="ECO:0000313" key="3">
    <source>
        <dbReference type="RefSeq" id="XP_006812227.1"/>
    </source>
</evidence>
<organism evidence="2 3">
    <name type="scientific">Saccoglossus kowalevskii</name>
    <name type="common">Acorn worm</name>
    <dbReference type="NCBI Taxonomy" id="10224"/>
    <lineage>
        <taxon>Eukaryota</taxon>
        <taxon>Metazoa</taxon>
        <taxon>Hemichordata</taxon>
        <taxon>Enteropneusta</taxon>
        <taxon>Harrimaniidae</taxon>
        <taxon>Saccoglossus</taxon>
    </lineage>
</organism>
<proteinExistence type="predicted"/>
<dbReference type="RefSeq" id="XP_006812227.1">
    <property type="nucleotide sequence ID" value="XM_006812164.1"/>
</dbReference>
<reference evidence="3" key="1">
    <citation type="submission" date="2025-08" db="UniProtKB">
        <authorList>
            <consortium name="RefSeq"/>
        </authorList>
    </citation>
    <scope>IDENTIFICATION</scope>
    <source>
        <tissue evidence="3">Testes</tissue>
    </source>
</reference>